<dbReference type="OrthoDB" id="9808843at2"/>
<feature type="domain" description="HTH luxR-type" evidence="6">
    <location>
        <begin position="147"/>
        <end position="212"/>
    </location>
</feature>
<proteinExistence type="predicted"/>
<dbReference type="EMBL" id="BAEG01000035">
    <property type="protein sequence ID" value="GAB13045.1"/>
    <property type="molecule type" value="Genomic_DNA"/>
</dbReference>
<dbReference type="SUPFAM" id="SSF46894">
    <property type="entry name" value="C-terminal effector domain of the bipartite response regulators"/>
    <property type="match status" value="1"/>
</dbReference>
<evidence type="ECO:0000256" key="3">
    <source>
        <dbReference type="ARBA" id="ARBA00023125"/>
    </source>
</evidence>
<evidence type="ECO:0000256" key="2">
    <source>
        <dbReference type="ARBA" id="ARBA00023015"/>
    </source>
</evidence>
<dbReference type="InterPro" id="IPR000792">
    <property type="entry name" value="Tscrpt_reg_LuxR_C"/>
</dbReference>
<keyword evidence="2" id="KW-0805">Transcription regulation</keyword>
<dbReference type="SUPFAM" id="SSF52172">
    <property type="entry name" value="CheY-like"/>
    <property type="match status" value="1"/>
</dbReference>
<dbReference type="PROSITE" id="PS50110">
    <property type="entry name" value="RESPONSE_REGULATORY"/>
    <property type="match status" value="1"/>
</dbReference>
<evidence type="ECO:0000259" key="6">
    <source>
        <dbReference type="PROSITE" id="PS50043"/>
    </source>
</evidence>
<dbReference type="GO" id="GO:0000160">
    <property type="term" value="P:phosphorelay signal transduction system"/>
    <property type="evidence" value="ECO:0007669"/>
    <property type="project" value="InterPro"/>
</dbReference>
<sequence>MTLRVAIADDSALLRRGLSALLESEGLDVVGEAADGEQLLEIIDKYGADVAVVDIRMPPSYSVEGIHTAEALKSRYPELGVLLLSQYVETENAMFLLKNGAKGLGYLLKERVSDVDEFIDALHRVSSGGTAIDPDLVSRLIARPHKGHDPGDELTSREKSVLELMAEGRTNQAIGKSLFLGERTVEAHIRSIFLKLDLRPEPEDHRRVLAVLTYLRGVGARRGGE</sequence>
<dbReference type="InterPro" id="IPR001789">
    <property type="entry name" value="Sig_transdc_resp-reg_receiver"/>
</dbReference>
<dbReference type="CDD" id="cd06170">
    <property type="entry name" value="LuxR_C_like"/>
    <property type="match status" value="1"/>
</dbReference>
<dbReference type="InterPro" id="IPR011006">
    <property type="entry name" value="CheY-like_superfamily"/>
</dbReference>
<name>H0QJP4_ARTG1</name>
<dbReference type="RefSeq" id="WP_003799866.1">
    <property type="nucleotide sequence ID" value="NZ_BAEG01000035.1"/>
</dbReference>
<evidence type="ECO:0000313" key="9">
    <source>
        <dbReference type="Proteomes" id="UP000003828"/>
    </source>
</evidence>
<dbReference type="PROSITE" id="PS00622">
    <property type="entry name" value="HTH_LUXR_1"/>
    <property type="match status" value="1"/>
</dbReference>
<accession>H0QJP4</accession>
<dbReference type="SMART" id="SM00421">
    <property type="entry name" value="HTH_LUXR"/>
    <property type="match status" value="1"/>
</dbReference>
<dbReference type="InterPro" id="IPR016032">
    <property type="entry name" value="Sig_transdc_resp-reg_C-effctor"/>
</dbReference>
<dbReference type="Pfam" id="PF00196">
    <property type="entry name" value="GerE"/>
    <property type="match status" value="1"/>
</dbReference>
<keyword evidence="1 5" id="KW-0597">Phosphoprotein</keyword>
<dbReference type="GO" id="GO:0006355">
    <property type="term" value="P:regulation of DNA-templated transcription"/>
    <property type="evidence" value="ECO:0007669"/>
    <property type="project" value="InterPro"/>
</dbReference>
<dbReference type="PANTHER" id="PTHR43214">
    <property type="entry name" value="TWO-COMPONENT RESPONSE REGULATOR"/>
    <property type="match status" value="1"/>
</dbReference>
<keyword evidence="4" id="KW-0804">Transcription</keyword>
<dbReference type="Gene3D" id="3.40.50.2300">
    <property type="match status" value="1"/>
</dbReference>
<evidence type="ECO:0000259" key="7">
    <source>
        <dbReference type="PROSITE" id="PS50110"/>
    </source>
</evidence>
<dbReference type="PRINTS" id="PR00038">
    <property type="entry name" value="HTHLUXR"/>
</dbReference>
<dbReference type="InterPro" id="IPR039420">
    <property type="entry name" value="WalR-like"/>
</dbReference>
<dbReference type="GO" id="GO:0003677">
    <property type="term" value="F:DNA binding"/>
    <property type="evidence" value="ECO:0007669"/>
    <property type="project" value="UniProtKB-KW"/>
</dbReference>
<evidence type="ECO:0000256" key="1">
    <source>
        <dbReference type="ARBA" id="ARBA00022553"/>
    </source>
</evidence>
<feature type="domain" description="Response regulatory" evidence="7">
    <location>
        <begin position="4"/>
        <end position="124"/>
    </location>
</feature>
<dbReference type="SMART" id="SM00448">
    <property type="entry name" value="REC"/>
    <property type="match status" value="1"/>
</dbReference>
<keyword evidence="9" id="KW-1185">Reference proteome</keyword>
<keyword evidence="3" id="KW-0238">DNA-binding</keyword>
<evidence type="ECO:0000313" key="8">
    <source>
        <dbReference type="EMBL" id="GAB13045.1"/>
    </source>
</evidence>
<dbReference type="STRING" id="1077972.ARGLB_035_00090"/>
<comment type="caution">
    <text evidence="8">The sequence shown here is derived from an EMBL/GenBank/DDBJ whole genome shotgun (WGS) entry which is preliminary data.</text>
</comment>
<dbReference type="AlphaFoldDB" id="H0QJP4"/>
<evidence type="ECO:0000256" key="5">
    <source>
        <dbReference type="PROSITE-ProRule" id="PRU00169"/>
    </source>
</evidence>
<gene>
    <name evidence="8" type="ORF">ARGLB_035_00090</name>
</gene>
<dbReference type="eggNOG" id="COG2197">
    <property type="taxonomic scope" value="Bacteria"/>
</dbReference>
<dbReference type="PROSITE" id="PS50043">
    <property type="entry name" value="HTH_LUXR_2"/>
    <property type="match status" value="1"/>
</dbReference>
<dbReference type="Proteomes" id="UP000003828">
    <property type="component" value="Unassembled WGS sequence"/>
</dbReference>
<dbReference type="InterPro" id="IPR058245">
    <property type="entry name" value="NreC/VraR/RcsB-like_REC"/>
</dbReference>
<evidence type="ECO:0000256" key="4">
    <source>
        <dbReference type="ARBA" id="ARBA00023163"/>
    </source>
</evidence>
<protein>
    <submittedName>
        <fullName evidence="8">Putative two-component response regulator</fullName>
    </submittedName>
</protein>
<dbReference type="CDD" id="cd17535">
    <property type="entry name" value="REC_NarL-like"/>
    <property type="match status" value="1"/>
</dbReference>
<reference evidence="8 9" key="1">
    <citation type="submission" date="2011-12" db="EMBL/GenBank/DDBJ databases">
        <title>Whole genome shotgun sequence of Arthrobacter globiformis NBRC 12137.</title>
        <authorList>
            <person name="Miyazawa S."/>
            <person name="Hosoyama A."/>
            <person name="Tsuchikane K."/>
            <person name="Katsumata H."/>
            <person name="Yamazaki S."/>
            <person name="Fujita N."/>
        </authorList>
    </citation>
    <scope>NUCLEOTIDE SEQUENCE [LARGE SCALE GENOMIC DNA]</scope>
    <source>
        <strain evidence="8 9">NBRC 12137</strain>
    </source>
</reference>
<organism evidence="8 9">
    <name type="scientific">Arthrobacter globiformis (strain ATCC 8010 / DSM 20124 / JCM 1332 / NBRC 12137 / NCIMB 8907 / NRRL B-2979 / 168)</name>
    <dbReference type="NCBI Taxonomy" id="1077972"/>
    <lineage>
        <taxon>Bacteria</taxon>
        <taxon>Bacillati</taxon>
        <taxon>Actinomycetota</taxon>
        <taxon>Actinomycetes</taxon>
        <taxon>Micrococcales</taxon>
        <taxon>Micrococcaceae</taxon>
        <taxon>Arthrobacter</taxon>
    </lineage>
</organism>
<dbReference type="PANTHER" id="PTHR43214:SF24">
    <property type="entry name" value="TRANSCRIPTIONAL REGULATORY PROTEIN NARL-RELATED"/>
    <property type="match status" value="1"/>
</dbReference>
<dbReference type="Pfam" id="PF00072">
    <property type="entry name" value="Response_reg"/>
    <property type="match status" value="1"/>
</dbReference>
<feature type="modified residue" description="4-aspartylphosphate" evidence="5">
    <location>
        <position position="54"/>
    </location>
</feature>